<feature type="coiled-coil region" evidence="2">
    <location>
        <begin position="135"/>
        <end position="166"/>
    </location>
</feature>
<sequence length="412" mass="46007">METGELQFRKSIGDFSRAIEQGRAAVYRRNFESRTYEYIGRYIKELTGYDQTELTPELWDSLILHTEQKGELQHLELAEANRLVRSGQVERWQADVQIRTRSGETRWVTDMSTVLRDAEGTCFGCLGVLQDITERKAGEQRLARLSEELRRRNAQMEADLAMAREVQQALIRSMPREFPRGAAPGTPRLHFSKRYLPAEMLAGDFMEILPIGGHEVGVFIGDVMGHGVRAALLTTFLRGLMEELVPVVSDPGRLLTKMNRSFHSVFGQGDDLIFATAIYLVIDVKTGVTRFANAGHTKLLHLRPGAGDAGSRLSMPGRGSQPALGIVEDFQFTSAELSLGEGESLLLYTDGVLEAGDADEQQYGRQRMLGYLQQHLQAGPDQLLDGLIDDVRCFTHSEAFEDDVCLLAITRS</sequence>
<evidence type="ECO:0000313" key="5">
    <source>
        <dbReference type="Proteomes" id="UP001320876"/>
    </source>
</evidence>
<evidence type="ECO:0000256" key="2">
    <source>
        <dbReference type="SAM" id="Coils"/>
    </source>
</evidence>
<accession>A0ABT3GJH3</accession>
<comment type="caution">
    <text evidence="4">The sequence shown here is derived from an EMBL/GenBank/DDBJ whole genome shotgun (WGS) entry which is preliminary data.</text>
</comment>
<dbReference type="SUPFAM" id="SSF55785">
    <property type="entry name" value="PYP-like sensor domain (PAS domain)"/>
    <property type="match status" value="1"/>
</dbReference>
<keyword evidence="1" id="KW-0378">Hydrolase</keyword>
<organism evidence="4 5">
    <name type="scientific">Luteolibacter arcticus</name>
    <dbReference type="NCBI Taxonomy" id="1581411"/>
    <lineage>
        <taxon>Bacteria</taxon>
        <taxon>Pseudomonadati</taxon>
        <taxon>Verrucomicrobiota</taxon>
        <taxon>Verrucomicrobiia</taxon>
        <taxon>Verrucomicrobiales</taxon>
        <taxon>Verrucomicrobiaceae</taxon>
        <taxon>Luteolibacter</taxon>
    </lineage>
</organism>
<keyword evidence="5" id="KW-1185">Reference proteome</keyword>
<dbReference type="Gene3D" id="3.30.450.20">
    <property type="entry name" value="PAS domain"/>
    <property type="match status" value="1"/>
</dbReference>
<proteinExistence type="predicted"/>
<dbReference type="InterPro" id="IPR013655">
    <property type="entry name" value="PAS_fold_3"/>
</dbReference>
<dbReference type="InterPro" id="IPR001932">
    <property type="entry name" value="PPM-type_phosphatase-like_dom"/>
</dbReference>
<dbReference type="InterPro" id="IPR052016">
    <property type="entry name" value="Bact_Sigma-Reg"/>
</dbReference>
<dbReference type="SUPFAM" id="SSF81606">
    <property type="entry name" value="PP2C-like"/>
    <property type="match status" value="1"/>
</dbReference>
<dbReference type="PROSITE" id="PS50113">
    <property type="entry name" value="PAC"/>
    <property type="match status" value="1"/>
</dbReference>
<gene>
    <name evidence="4" type="ORF">OKA05_14020</name>
</gene>
<dbReference type="InterPro" id="IPR000014">
    <property type="entry name" value="PAS"/>
</dbReference>
<evidence type="ECO:0000313" key="4">
    <source>
        <dbReference type="EMBL" id="MCW1923678.1"/>
    </source>
</evidence>
<dbReference type="SMART" id="SM00331">
    <property type="entry name" value="PP2C_SIG"/>
    <property type="match status" value="1"/>
</dbReference>
<dbReference type="CDD" id="cd00130">
    <property type="entry name" value="PAS"/>
    <property type="match status" value="1"/>
</dbReference>
<dbReference type="NCBIfam" id="TIGR00229">
    <property type="entry name" value="sensory_box"/>
    <property type="match status" value="1"/>
</dbReference>
<evidence type="ECO:0000259" key="3">
    <source>
        <dbReference type="PROSITE" id="PS50113"/>
    </source>
</evidence>
<dbReference type="RefSeq" id="WP_264487787.1">
    <property type="nucleotide sequence ID" value="NZ_JAPDDT010000005.1"/>
</dbReference>
<reference evidence="4 5" key="1">
    <citation type="submission" date="2022-10" db="EMBL/GenBank/DDBJ databases">
        <title>Luteolibacter arcticus strain CCTCC AB 2014275, whole genome shotgun sequencing project.</title>
        <authorList>
            <person name="Zhao G."/>
            <person name="Shen L."/>
        </authorList>
    </citation>
    <scope>NUCLEOTIDE SEQUENCE [LARGE SCALE GENOMIC DNA]</scope>
    <source>
        <strain evidence="4 5">CCTCC AB 2014275</strain>
    </source>
</reference>
<protein>
    <submittedName>
        <fullName evidence="4">SpoIIE family protein phosphatase</fullName>
    </submittedName>
</protein>
<keyword evidence="2" id="KW-0175">Coiled coil</keyword>
<name>A0ABT3GJH3_9BACT</name>
<dbReference type="Pfam" id="PF07228">
    <property type="entry name" value="SpoIIE"/>
    <property type="match status" value="1"/>
</dbReference>
<dbReference type="Proteomes" id="UP001320876">
    <property type="component" value="Unassembled WGS sequence"/>
</dbReference>
<dbReference type="InterPro" id="IPR000700">
    <property type="entry name" value="PAS-assoc_C"/>
</dbReference>
<dbReference type="EMBL" id="JAPDDT010000005">
    <property type="protein sequence ID" value="MCW1923678.1"/>
    <property type="molecule type" value="Genomic_DNA"/>
</dbReference>
<dbReference type="PANTHER" id="PTHR43156">
    <property type="entry name" value="STAGE II SPORULATION PROTEIN E-RELATED"/>
    <property type="match status" value="1"/>
</dbReference>
<evidence type="ECO:0000256" key="1">
    <source>
        <dbReference type="ARBA" id="ARBA00022801"/>
    </source>
</evidence>
<dbReference type="Gene3D" id="3.60.40.10">
    <property type="entry name" value="PPM-type phosphatase domain"/>
    <property type="match status" value="1"/>
</dbReference>
<dbReference type="InterPro" id="IPR035965">
    <property type="entry name" value="PAS-like_dom_sf"/>
</dbReference>
<feature type="domain" description="PAC" evidence="3">
    <location>
        <begin position="92"/>
        <end position="144"/>
    </location>
</feature>
<dbReference type="InterPro" id="IPR036457">
    <property type="entry name" value="PPM-type-like_dom_sf"/>
</dbReference>
<dbReference type="Pfam" id="PF08447">
    <property type="entry name" value="PAS_3"/>
    <property type="match status" value="1"/>
</dbReference>
<dbReference type="PANTHER" id="PTHR43156:SF2">
    <property type="entry name" value="STAGE II SPORULATION PROTEIN E"/>
    <property type="match status" value="1"/>
</dbReference>